<sequence>MSQSPAEGFGALSYQVTLPLSRQTLQLVAGLIRAHRGRLRSRWRKATPAGQALTVLAVLRHDPRLAHLGAGMNVSASTVRRWVLEVIGLLAARATRLNRVLRRQAARGGEVVLVDGTLIRTRRRTGQANRAHYSGKHKQHGLLTLGLTDEQGRLLWVSAALPGKTADITAARRLRLRERLHAHGLTPAGDKGFHGWHKDVRTTRDCPACGGACEQVVLTPYKAEARRPLSKAQKQANAAFAAMRCAVEGGFAALKHWHILDRLRLNARHASTLLRALLVLTQHEQNIRDSARLGLG</sequence>
<dbReference type="GO" id="GO:0046872">
    <property type="term" value="F:metal ion binding"/>
    <property type="evidence" value="ECO:0007669"/>
    <property type="project" value="UniProtKB-KW"/>
</dbReference>
<dbReference type="AlphaFoldDB" id="A0A9X2NPN2"/>
<keyword evidence="2" id="KW-0479">Metal-binding</keyword>
<dbReference type="RefSeq" id="WP_257925988.1">
    <property type="nucleotide sequence ID" value="NZ_JAMXQV010000032.1"/>
</dbReference>
<reference evidence="5" key="1">
    <citation type="submission" date="2022-06" db="EMBL/GenBank/DDBJ databases">
        <title>Amycolatopsis iheyaensis sp. nov., a new species of the genus Amycolatopsis isolated from soil in Iheya island, Japan.</title>
        <authorList>
            <person name="Ngamcharungchit C."/>
            <person name="Kanto H."/>
            <person name="Take A."/>
            <person name="Intra B."/>
            <person name="Matsumoto A."/>
            <person name="Panbangred W."/>
            <person name="Inahashi Y."/>
        </authorList>
    </citation>
    <scope>NUCLEOTIDE SEQUENCE</scope>
    <source>
        <strain evidence="5">OK19-0408</strain>
    </source>
</reference>
<protein>
    <submittedName>
        <fullName evidence="5">Transposase</fullName>
    </submittedName>
</protein>
<feature type="domain" description="DDE Tnp4" evidence="3">
    <location>
        <begin position="114"/>
        <end position="281"/>
    </location>
</feature>
<keyword evidence="6" id="KW-1185">Reference proteome</keyword>
<evidence type="ECO:0000256" key="2">
    <source>
        <dbReference type="ARBA" id="ARBA00022723"/>
    </source>
</evidence>
<dbReference type="InterPro" id="IPR027806">
    <property type="entry name" value="HARBI1_dom"/>
</dbReference>
<organism evidence="5 6">
    <name type="scientific">Amycolatopsis iheyensis</name>
    <dbReference type="NCBI Taxonomy" id="2945988"/>
    <lineage>
        <taxon>Bacteria</taxon>
        <taxon>Bacillati</taxon>
        <taxon>Actinomycetota</taxon>
        <taxon>Actinomycetes</taxon>
        <taxon>Pseudonocardiales</taxon>
        <taxon>Pseudonocardiaceae</taxon>
        <taxon>Amycolatopsis</taxon>
    </lineage>
</organism>
<proteinExistence type="predicted"/>
<evidence type="ECO:0000313" key="6">
    <source>
        <dbReference type="Proteomes" id="UP001144096"/>
    </source>
</evidence>
<comment type="cofactor">
    <cofactor evidence="1">
        <name>a divalent metal cation</name>
        <dbReference type="ChEBI" id="CHEBI:60240"/>
    </cofactor>
</comment>
<evidence type="ECO:0000313" key="5">
    <source>
        <dbReference type="EMBL" id="MCR6489420.1"/>
    </source>
</evidence>
<dbReference type="Pfam" id="PF13613">
    <property type="entry name" value="HTH_Tnp_4"/>
    <property type="match status" value="1"/>
</dbReference>
<dbReference type="Proteomes" id="UP001144096">
    <property type="component" value="Unassembled WGS sequence"/>
</dbReference>
<dbReference type="EMBL" id="JAMXQV010000032">
    <property type="protein sequence ID" value="MCR6489420.1"/>
    <property type="molecule type" value="Genomic_DNA"/>
</dbReference>
<comment type="caution">
    <text evidence="5">The sequence shown here is derived from an EMBL/GenBank/DDBJ whole genome shotgun (WGS) entry which is preliminary data.</text>
</comment>
<evidence type="ECO:0000259" key="4">
    <source>
        <dbReference type="Pfam" id="PF13613"/>
    </source>
</evidence>
<evidence type="ECO:0000256" key="1">
    <source>
        <dbReference type="ARBA" id="ARBA00001968"/>
    </source>
</evidence>
<dbReference type="InterPro" id="IPR027805">
    <property type="entry name" value="Transposase_HTH_dom"/>
</dbReference>
<feature type="domain" description="Transposase Helix-turn-helix" evidence="4">
    <location>
        <begin position="48"/>
        <end position="94"/>
    </location>
</feature>
<evidence type="ECO:0000259" key="3">
    <source>
        <dbReference type="Pfam" id="PF13359"/>
    </source>
</evidence>
<accession>A0A9X2NPN2</accession>
<name>A0A9X2NPN2_9PSEU</name>
<dbReference type="Pfam" id="PF13359">
    <property type="entry name" value="DDE_Tnp_4"/>
    <property type="match status" value="1"/>
</dbReference>
<gene>
    <name evidence="5" type="ORF">M8542_42045</name>
</gene>